<sequence>MNTRFHTPIQPTTSTSPRPLPYHLDLAPSPSPLRPHCPTKDCLRLWCPVPNSLGIAPPIASEDNLDCILQVLNASWQDSTKASYGAGLLVFHVFCDQQNILEPMCCPAPAQLVLAFLSCCAGAYAGATLSNYAAGLRAWHMLHGQPWLVDPDTLKRCLEGATKLAPPSSKRPLRAPFTTDIIASLKQMLSLDQPLDAAIFACMAVCFWCVARLGKFTVMNLKVFDPAKHIMRSAVSSISDHHGLEVIRFDLPWTKMTPSTGHRESIQCAKQEGPSDPITALHNHFCVNPAPPDSHLFAWRFKDGSFCPLTCKQFLSHLSELTTCLGLANIKGHSLCIGGTLEYLLRGVPFEVVQSQGRWARKAFSLYLCKHAMILAPYLQAELPGNEPFMRYAQPSVR</sequence>
<gene>
    <name evidence="4" type="ORF">SCLCIDRAFT_109831</name>
</gene>
<dbReference type="GO" id="GO:0003677">
    <property type="term" value="F:DNA binding"/>
    <property type="evidence" value="ECO:0007669"/>
    <property type="project" value="UniProtKB-KW"/>
</dbReference>
<reference evidence="5" key="2">
    <citation type="submission" date="2015-01" db="EMBL/GenBank/DDBJ databases">
        <title>Evolutionary Origins and Diversification of the Mycorrhizal Mutualists.</title>
        <authorList>
            <consortium name="DOE Joint Genome Institute"/>
            <consortium name="Mycorrhizal Genomics Consortium"/>
            <person name="Kohler A."/>
            <person name="Kuo A."/>
            <person name="Nagy L.G."/>
            <person name="Floudas D."/>
            <person name="Copeland A."/>
            <person name="Barry K.W."/>
            <person name="Cichocki N."/>
            <person name="Veneault-Fourrey C."/>
            <person name="LaButti K."/>
            <person name="Lindquist E.A."/>
            <person name="Lipzen A."/>
            <person name="Lundell T."/>
            <person name="Morin E."/>
            <person name="Murat C."/>
            <person name="Riley R."/>
            <person name="Ohm R."/>
            <person name="Sun H."/>
            <person name="Tunlid A."/>
            <person name="Henrissat B."/>
            <person name="Grigoriev I.V."/>
            <person name="Hibbett D.S."/>
            <person name="Martin F."/>
        </authorList>
    </citation>
    <scope>NUCLEOTIDE SEQUENCE [LARGE SCALE GENOMIC DNA]</scope>
    <source>
        <strain evidence="5">Foug A</strain>
    </source>
</reference>
<feature type="region of interest" description="Disordered" evidence="3">
    <location>
        <begin position="1"/>
        <end position="21"/>
    </location>
</feature>
<protein>
    <recommendedName>
        <fullName evidence="6">DNA breaking-rejoining enzyme</fullName>
    </recommendedName>
</protein>
<dbReference type="SUPFAM" id="SSF47823">
    <property type="entry name" value="lambda integrase-like, N-terminal domain"/>
    <property type="match status" value="1"/>
</dbReference>
<organism evidence="4 5">
    <name type="scientific">Scleroderma citrinum Foug A</name>
    <dbReference type="NCBI Taxonomy" id="1036808"/>
    <lineage>
        <taxon>Eukaryota</taxon>
        <taxon>Fungi</taxon>
        <taxon>Dikarya</taxon>
        <taxon>Basidiomycota</taxon>
        <taxon>Agaricomycotina</taxon>
        <taxon>Agaricomycetes</taxon>
        <taxon>Agaricomycetidae</taxon>
        <taxon>Boletales</taxon>
        <taxon>Sclerodermatineae</taxon>
        <taxon>Sclerodermataceae</taxon>
        <taxon>Scleroderma</taxon>
    </lineage>
</organism>
<evidence type="ECO:0000256" key="3">
    <source>
        <dbReference type="SAM" id="MobiDB-lite"/>
    </source>
</evidence>
<dbReference type="InterPro" id="IPR013762">
    <property type="entry name" value="Integrase-like_cat_sf"/>
</dbReference>
<dbReference type="Gene3D" id="1.10.443.10">
    <property type="entry name" value="Intergrase catalytic core"/>
    <property type="match status" value="1"/>
</dbReference>
<dbReference type="InterPro" id="IPR011010">
    <property type="entry name" value="DNA_brk_join_enz"/>
</dbReference>
<dbReference type="GO" id="GO:0015074">
    <property type="term" value="P:DNA integration"/>
    <property type="evidence" value="ECO:0007669"/>
    <property type="project" value="InterPro"/>
</dbReference>
<dbReference type="Proteomes" id="UP000053989">
    <property type="component" value="Unassembled WGS sequence"/>
</dbReference>
<keyword evidence="5" id="KW-1185">Reference proteome</keyword>
<dbReference type="OrthoDB" id="2678913at2759"/>
<dbReference type="EMBL" id="KN822016">
    <property type="protein sequence ID" value="KIM66662.1"/>
    <property type="molecule type" value="Genomic_DNA"/>
</dbReference>
<keyword evidence="1" id="KW-0238">DNA-binding</keyword>
<evidence type="ECO:0000256" key="2">
    <source>
        <dbReference type="ARBA" id="ARBA00023172"/>
    </source>
</evidence>
<evidence type="ECO:0000313" key="5">
    <source>
        <dbReference type="Proteomes" id="UP000053989"/>
    </source>
</evidence>
<reference evidence="4 5" key="1">
    <citation type="submission" date="2014-04" db="EMBL/GenBank/DDBJ databases">
        <authorList>
            <consortium name="DOE Joint Genome Institute"/>
            <person name="Kuo A."/>
            <person name="Kohler A."/>
            <person name="Nagy L.G."/>
            <person name="Floudas D."/>
            <person name="Copeland A."/>
            <person name="Barry K.W."/>
            <person name="Cichocki N."/>
            <person name="Veneault-Fourrey C."/>
            <person name="LaButti K."/>
            <person name="Lindquist E.A."/>
            <person name="Lipzen A."/>
            <person name="Lundell T."/>
            <person name="Morin E."/>
            <person name="Murat C."/>
            <person name="Sun H."/>
            <person name="Tunlid A."/>
            <person name="Henrissat B."/>
            <person name="Grigoriev I.V."/>
            <person name="Hibbett D.S."/>
            <person name="Martin F."/>
            <person name="Nordberg H.P."/>
            <person name="Cantor M.N."/>
            <person name="Hua S.X."/>
        </authorList>
    </citation>
    <scope>NUCLEOTIDE SEQUENCE [LARGE SCALE GENOMIC DNA]</scope>
    <source>
        <strain evidence="4 5">Foug A</strain>
    </source>
</reference>
<dbReference type="InterPro" id="IPR010998">
    <property type="entry name" value="Integrase_recombinase_N"/>
</dbReference>
<name>A0A0C3ANY3_9AGAM</name>
<keyword evidence="2" id="KW-0233">DNA recombination</keyword>
<dbReference type="InParanoid" id="A0A0C3ANY3"/>
<dbReference type="STRING" id="1036808.A0A0C3ANY3"/>
<dbReference type="PANTHER" id="PTHR34605">
    <property type="entry name" value="PHAGE_INTEGRASE DOMAIN-CONTAINING PROTEIN"/>
    <property type="match status" value="1"/>
</dbReference>
<evidence type="ECO:0000256" key="1">
    <source>
        <dbReference type="ARBA" id="ARBA00023125"/>
    </source>
</evidence>
<dbReference type="SUPFAM" id="SSF56349">
    <property type="entry name" value="DNA breaking-rejoining enzymes"/>
    <property type="match status" value="1"/>
</dbReference>
<dbReference type="AlphaFoldDB" id="A0A0C3ANY3"/>
<evidence type="ECO:0000313" key="4">
    <source>
        <dbReference type="EMBL" id="KIM66662.1"/>
    </source>
</evidence>
<dbReference type="HOGENOM" id="CLU_003292_2_2_1"/>
<dbReference type="GO" id="GO:0006310">
    <property type="term" value="P:DNA recombination"/>
    <property type="evidence" value="ECO:0007669"/>
    <property type="project" value="UniProtKB-KW"/>
</dbReference>
<evidence type="ECO:0008006" key="6">
    <source>
        <dbReference type="Google" id="ProtNLM"/>
    </source>
</evidence>
<feature type="compositionally biased region" description="Polar residues" evidence="3">
    <location>
        <begin position="1"/>
        <end position="17"/>
    </location>
</feature>
<dbReference type="Gene3D" id="1.10.150.130">
    <property type="match status" value="1"/>
</dbReference>
<accession>A0A0C3ANY3</accession>
<proteinExistence type="predicted"/>
<dbReference type="InterPro" id="IPR052925">
    <property type="entry name" value="Phage_Integrase-like_Recomb"/>
</dbReference>
<dbReference type="PANTHER" id="PTHR34605:SF3">
    <property type="entry name" value="P CELL-TYPE AGGLUTINATION PROTEIN MAP4-LIKE-RELATED"/>
    <property type="match status" value="1"/>
</dbReference>